<evidence type="ECO:0000256" key="4">
    <source>
        <dbReference type="PIRSR" id="PIRSR606689-2"/>
    </source>
</evidence>
<dbReference type="Pfam" id="PF00025">
    <property type="entry name" value="Arf"/>
    <property type="match status" value="1"/>
</dbReference>
<evidence type="ECO:0000256" key="3">
    <source>
        <dbReference type="PIRSR" id="PIRSR606689-1"/>
    </source>
</evidence>
<evidence type="ECO:0000313" key="5">
    <source>
        <dbReference type="EMBL" id="CAG5073512.1"/>
    </source>
</evidence>
<keyword evidence="2 3" id="KW-0342">GTP-binding</keyword>
<keyword evidence="4" id="KW-0479">Metal-binding</keyword>
<dbReference type="GO" id="GO:0046872">
    <property type="term" value="F:metal ion binding"/>
    <property type="evidence" value="ECO:0007669"/>
    <property type="project" value="UniProtKB-KW"/>
</dbReference>
<keyword evidence="1 3" id="KW-0547">Nucleotide-binding</keyword>
<dbReference type="OrthoDB" id="442317at2759"/>
<dbReference type="InterPro" id="IPR006689">
    <property type="entry name" value="Small_GTPase_ARF/SAR"/>
</dbReference>
<dbReference type="GO" id="GO:0005525">
    <property type="term" value="F:GTP binding"/>
    <property type="evidence" value="ECO:0007669"/>
    <property type="project" value="UniProtKB-KW"/>
</dbReference>
<dbReference type="Proteomes" id="UP000786811">
    <property type="component" value="Unassembled WGS sequence"/>
</dbReference>
<organism evidence="5 6">
    <name type="scientific">Cotesia congregata</name>
    <name type="common">Parasitoid wasp</name>
    <name type="synonym">Apanteles congregatus</name>
    <dbReference type="NCBI Taxonomy" id="51543"/>
    <lineage>
        <taxon>Eukaryota</taxon>
        <taxon>Metazoa</taxon>
        <taxon>Ecdysozoa</taxon>
        <taxon>Arthropoda</taxon>
        <taxon>Hexapoda</taxon>
        <taxon>Insecta</taxon>
        <taxon>Pterygota</taxon>
        <taxon>Neoptera</taxon>
        <taxon>Endopterygota</taxon>
        <taxon>Hymenoptera</taxon>
        <taxon>Apocrita</taxon>
        <taxon>Ichneumonoidea</taxon>
        <taxon>Braconidae</taxon>
        <taxon>Microgastrinae</taxon>
        <taxon>Cotesia</taxon>
    </lineage>
</organism>
<dbReference type="GO" id="GO:0003924">
    <property type="term" value="F:GTPase activity"/>
    <property type="evidence" value="ECO:0007669"/>
    <property type="project" value="InterPro"/>
</dbReference>
<comment type="caution">
    <text evidence="5">The sequence shown here is derived from an EMBL/GenBank/DDBJ whole genome shotgun (WGS) entry which is preliminary data.</text>
</comment>
<gene>
    <name evidence="5" type="ORF">HICCMSTLAB_LOCUS455</name>
</gene>
<dbReference type="EMBL" id="CAJNRD030001114">
    <property type="protein sequence ID" value="CAG5073512.1"/>
    <property type="molecule type" value="Genomic_DNA"/>
</dbReference>
<protein>
    <submittedName>
        <fullName evidence="5">Similar to arl6: ADP-ribosylation factor-like protein 6 (Danio rerio)</fullName>
    </submittedName>
</protein>
<dbReference type="Gene3D" id="3.40.50.300">
    <property type="entry name" value="P-loop containing nucleotide triphosphate hydrolases"/>
    <property type="match status" value="1"/>
</dbReference>
<accession>A0A8J2EAC0</accession>
<evidence type="ECO:0000256" key="1">
    <source>
        <dbReference type="ARBA" id="ARBA00022741"/>
    </source>
</evidence>
<feature type="binding site" evidence="4">
    <location>
        <position position="50"/>
    </location>
    <ligand>
        <name>Mg(2+)</name>
        <dbReference type="ChEBI" id="CHEBI:18420"/>
    </ligand>
</feature>
<name>A0A8J2EAC0_COTCN</name>
<feature type="binding site" evidence="4">
    <location>
        <position position="31"/>
    </location>
    <ligand>
        <name>Mg(2+)</name>
        <dbReference type="ChEBI" id="CHEBI:18420"/>
    </ligand>
</feature>
<feature type="binding site" evidence="3">
    <location>
        <begin position="24"/>
        <end position="31"/>
    </location>
    <ligand>
        <name>GTP</name>
        <dbReference type="ChEBI" id="CHEBI:37565"/>
    </ligand>
</feature>
<dbReference type="AlphaFoldDB" id="A0A8J2EAC0"/>
<evidence type="ECO:0000313" key="6">
    <source>
        <dbReference type="Proteomes" id="UP000786811"/>
    </source>
</evidence>
<dbReference type="InterPro" id="IPR027417">
    <property type="entry name" value="P-loop_NTPase"/>
</dbReference>
<evidence type="ECO:0000256" key="2">
    <source>
        <dbReference type="ARBA" id="ARBA00023134"/>
    </source>
</evidence>
<keyword evidence="4" id="KW-0460">Magnesium</keyword>
<proteinExistence type="predicted"/>
<reference evidence="5" key="1">
    <citation type="submission" date="2021-04" db="EMBL/GenBank/DDBJ databases">
        <authorList>
            <person name="Chebbi M.A.C M."/>
        </authorList>
    </citation>
    <scope>NUCLEOTIDE SEQUENCE</scope>
</reference>
<sequence length="77" mass="8849">MKLFDRLVHALGLKKKEVNVLVVGLNNSGKSTVINHFKREDERCIDIVPTVGFNVEKFACKFCVIVLSELFHRFPNF</sequence>
<dbReference type="SUPFAM" id="SSF52540">
    <property type="entry name" value="P-loop containing nucleoside triphosphate hydrolases"/>
    <property type="match status" value="1"/>
</dbReference>
<keyword evidence="6" id="KW-1185">Reference proteome</keyword>